<evidence type="ECO:0000313" key="3">
    <source>
        <dbReference type="Proteomes" id="UP001055091"/>
    </source>
</evidence>
<protein>
    <submittedName>
        <fullName evidence="2">CAAX amino protease</fullName>
    </submittedName>
</protein>
<evidence type="ECO:0000313" key="2">
    <source>
        <dbReference type="EMBL" id="GKH04643.1"/>
    </source>
</evidence>
<dbReference type="Proteomes" id="UP001055091">
    <property type="component" value="Unassembled WGS sequence"/>
</dbReference>
<name>A0A413WT42_9FIRM</name>
<dbReference type="AlphaFoldDB" id="A0A413WT42"/>
<sequence>MVILYLILPLVFYSLVTGVIALILPLQAVTCTLLGAVVTFPVLCYWPYRSDQARRGVIPPIPFRFRGCLPVIILLGIGTCISVNNIISLTPLPELSSGFEAVRDTFYSPPLLIQILGPGVLIPAAEEMIFRGLMFAPLRDRMPFWPAALISAVLFGLYHGNLLQGVYAFLLGLVLAWLYERFQTLAAPWLFHAAANMTSIIAVNTGLEILTEKTDRFVFGTALVLAAVLSVFCLIRIERKTNIKEEEV</sequence>
<dbReference type="PANTHER" id="PTHR36435">
    <property type="entry name" value="SLR1288 PROTEIN"/>
    <property type="match status" value="1"/>
</dbReference>
<evidence type="ECO:0000259" key="1">
    <source>
        <dbReference type="Pfam" id="PF02517"/>
    </source>
</evidence>
<reference evidence="2" key="1">
    <citation type="submission" date="2022-01" db="EMBL/GenBank/DDBJ databases">
        <title>Novel bile acid biosynthetic pathways are enriched in the microbiome of centenarians.</title>
        <authorList>
            <person name="Sato Y."/>
            <person name="Atarashi K."/>
            <person name="Plichta R.D."/>
            <person name="Arai Y."/>
            <person name="Sasajima S."/>
            <person name="Kearney M.S."/>
            <person name="Suda W."/>
            <person name="Takeshita K."/>
            <person name="Sasaki T."/>
            <person name="Okamoto S."/>
            <person name="Skelly N.A."/>
            <person name="Okamura Y."/>
            <person name="Vlamakis H."/>
            <person name="Li Y."/>
            <person name="Tanoue T."/>
            <person name="Takei H."/>
            <person name="Nittono H."/>
            <person name="Narushima S."/>
            <person name="Irie J."/>
            <person name="Itoh H."/>
            <person name="Moriya K."/>
            <person name="Sugiura Y."/>
            <person name="Suematsu M."/>
            <person name="Moritoki N."/>
            <person name="Shibata S."/>
            <person name="Littman R.D."/>
            <person name="Fischbach A.M."/>
            <person name="Uwamino Y."/>
            <person name="Inoue T."/>
            <person name="Honda A."/>
            <person name="Hattori M."/>
            <person name="Murai T."/>
            <person name="Xavier J.R."/>
            <person name="Hirose N."/>
            <person name="Honda K."/>
        </authorList>
    </citation>
    <scope>NUCLEOTIDE SEQUENCE</scope>
    <source>
        <strain evidence="2">CE91-St55</strain>
    </source>
</reference>
<dbReference type="GO" id="GO:0004175">
    <property type="term" value="F:endopeptidase activity"/>
    <property type="evidence" value="ECO:0007669"/>
    <property type="project" value="UniProtKB-ARBA"/>
</dbReference>
<keyword evidence="2" id="KW-0645">Protease</keyword>
<gene>
    <name evidence="2" type="ORF">CE91St55_66240</name>
</gene>
<dbReference type="InterPro" id="IPR003675">
    <property type="entry name" value="Rce1/LyrA-like_dom"/>
</dbReference>
<dbReference type="PANTHER" id="PTHR36435:SF1">
    <property type="entry name" value="CAAX AMINO TERMINAL PROTEASE FAMILY PROTEIN"/>
    <property type="match status" value="1"/>
</dbReference>
<dbReference type="GO" id="GO:0080120">
    <property type="term" value="P:CAAX-box protein maturation"/>
    <property type="evidence" value="ECO:0007669"/>
    <property type="project" value="UniProtKB-ARBA"/>
</dbReference>
<dbReference type="GeneID" id="93150911"/>
<organism evidence="2 3">
    <name type="scientific">Hungatella hathewayi</name>
    <dbReference type="NCBI Taxonomy" id="154046"/>
    <lineage>
        <taxon>Bacteria</taxon>
        <taxon>Bacillati</taxon>
        <taxon>Bacillota</taxon>
        <taxon>Clostridia</taxon>
        <taxon>Lachnospirales</taxon>
        <taxon>Lachnospiraceae</taxon>
        <taxon>Hungatella</taxon>
    </lineage>
</organism>
<dbReference type="InterPro" id="IPR052710">
    <property type="entry name" value="CAAX_protease"/>
</dbReference>
<dbReference type="Pfam" id="PF02517">
    <property type="entry name" value="Rce1-like"/>
    <property type="match status" value="1"/>
</dbReference>
<dbReference type="RefSeq" id="WP_006776673.1">
    <property type="nucleotide sequence ID" value="NZ_BQNJ01000002.1"/>
</dbReference>
<feature type="domain" description="CAAX prenyl protease 2/Lysostaphin resistance protein A-like" evidence="1">
    <location>
        <begin position="111"/>
        <end position="197"/>
    </location>
</feature>
<keyword evidence="2" id="KW-0378">Hydrolase</keyword>
<proteinExistence type="predicted"/>
<accession>A0A413WT42</accession>
<dbReference type="EMBL" id="BQNJ01000002">
    <property type="protein sequence ID" value="GKH04643.1"/>
    <property type="molecule type" value="Genomic_DNA"/>
</dbReference>
<dbReference type="GO" id="GO:0006508">
    <property type="term" value="P:proteolysis"/>
    <property type="evidence" value="ECO:0007669"/>
    <property type="project" value="UniProtKB-KW"/>
</dbReference>
<comment type="caution">
    <text evidence="2">The sequence shown here is derived from an EMBL/GenBank/DDBJ whole genome shotgun (WGS) entry which is preliminary data.</text>
</comment>